<keyword evidence="1" id="KW-0805">Transcription regulation</keyword>
<keyword evidence="2 4" id="KW-0238">DNA-binding</keyword>
<dbReference type="Proteomes" id="UP000001600">
    <property type="component" value="Chromosome 2"/>
</dbReference>
<dbReference type="SUPFAM" id="SSF48498">
    <property type="entry name" value="Tetracyclin repressor-like, C-terminal domain"/>
    <property type="match status" value="1"/>
</dbReference>
<evidence type="ECO:0000256" key="1">
    <source>
        <dbReference type="ARBA" id="ARBA00023015"/>
    </source>
</evidence>
<name>B9JM28_RHIR8</name>
<feature type="domain" description="HTH tetR-type" evidence="6">
    <location>
        <begin position="133"/>
        <end position="193"/>
    </location>
</feature>
<evidence type="ECO:0000256" key="4">
    <source>
        <dbReference type="PROSITE-ProRule" id="PRU00335"/>
    </source>
</evidence>
<reference evidence="7 8" key="1">
    <citation type="journal article" date="2009" name="J. Bacteriol.">
        <title>Genome sequences of three Agrobacterium biovars help elucidate the evolution of multichromosome genomes in bacteria.</title>
        <authorList>
            <person name="Slater S.C."/>
            <person name="Goldman B.S."/>
            <person name="Goodner B."/>
            <person name="Setubal J.C."/>
            <person name="Farrand S.K."/>
            <person name="Nester E.W."/>
            <person name="Burr T.J."/>
            <person name="Banta L."/>
            <person name="Dickerman A.W."/>
            <person name="Paulsen I."/>
            <person name="Otten L."/>
            <person name="Suen G."/>
            <person name="Welch R."/>
            <person name="Almeida N.F."/>
            <person name="Arnold F."/>
            <person name="Burton O.T."/>
            <person name="Du Z."/>
            <person name="Ewing A."/>
            <person name="Godsy E."/>
            <person name="Heisel S."/>
            <person name="Houmiel K.L."/>
            <person name="Jhaveri J."/>
            <person name="Lu J."/>
            <person name="Miller N.M."/>
            <person name="Norton S."/>
            <person name="Chen Q."/>
            <person name="Phoolcharoen W."/>
            <person name="Ohlin V."/>
            <person name="Ondrusek D."/>
            <person name="Pride N."/>
            <person name="Stricklin S.L."/>
            <person name="Sun J."/>
            <person name="Wheeler C."/>
            <person name="Wilson L."/>
            <person name="Zhu H."/>
            <person name="Wood D.W."/>
        </authorList>
    </citation>
    <scope>NUCLEOTIDE SEQUENCE [LARGE SCALE GENOMIC DNA]</scope>
    <source>
        <strain evidence="8">K84 / ATCC BAA-868</strain>
    </source>
</reference>
<feature type="region of interest" description="Disordered" evidence="5">
    <location>
        <begin position="60"/>
        <end position="92"/>
    </location>
</feature>
<evidence type="ECO:0000313" key="8">
    <source>
        <dbReference type="Proteomes" id="UP000001600"/>
    </source>
</evidence>
<keyword evidence="3" id="KW-0804">Transcription</keyword>
<dbReference type="PRINTS" id="PR00455">
    <property type="entry name" value="HTHTETR"/>
</dbReference>
<evidence type="ECO:0000313" key="7">
    <source>
        <dbReference type="EMBL" id="ACM28742.1"/>
    </source>
</evidence>
<dbReference type="InterPro" id="IPR036271">
    <property type="entry name" value="Tet_transcr_reg_TetR-rel_C_sf"/>
</dbReference>
<gene>
    <name evidence="7" type="ordered locus">Arad_7187</name>
</gene>
<evidence type="ECO:0000259" key="6">
    <source>
        <dbReference type="PROSITE" id="PS50977"/>
    </source>
</evidence>
<sequence length="320" mass="35498">MNEECPTPPFSWGTTSRRAFDQVGSRYRRHSLHREGALQVARIWHKPGAARYNPNQNLAHANQSKRQDERADPGKAECAASPHSSMEGRSGLRCSYSQKNSGSFGLEFLVENKRANWSRLWLGVGFAMARPQEFDTADVLNKAMQLFWNKGFESVSLTELLKATGLSKSSLYGTFGNKRELFLAAYDVYRVARAHELEITLNKGLARNALETFFCKIIADARAVEFTSGCMSTNQAVEMAPYDPQVRGRVEADFQLIEDAFASTIERGRADGSIKSSRSSREIASLLVVAFPGFQVMVRAGAGEARLETALNVLLSNLDT</sequence>
<proteinExistence type="predicted"/>
<dbReference type="InterPro" id="IPR011075">
    <property type="entry name" value="TetR_C"/>
</dbReference>
<dbReference type="HOGENOM" id="CLU_867758_0_0_5"/>
<dbReference type="PROSITE" id="PS50977">
    <property type="entry name" value="HTH_TETR_2"/>
    <property type="match status" value="1"/>
</dbReference>
<accession>B9JM28</accession>
<feature type="DNA-binding region" description="H-T-H motif" evidence="4">
    <location>
        <begin position="156"/>
        <end position="175"/>
    </location>
</feature>
<dbReference type="Gene3D" id="1.10.357.10">
    <property type="entry name" value="Tetracycline Repressor, domain 2"/>
    <property type="match status" value="1"/>
</dbReference>
<dbReference type="PANTHER" id="PTHR47506:SF10">
    <property type="entry name" value="TRANSCRIPTIONAL REGULATORY PROTEIN"/>
    <property type="match status" value="1"/>
</dbReference>
<dbReference type="eggNOG" id="COG1309">
    <property type="taxonomic scope" value="Bacteria"/>
</dbReference>
<dbReference type="KEGG" id="ara:Arad_7187"/>
<evidence type="ECO:0000256" key="5">
    <source>
        <dbReference type="SAM" id="MobiDB-lite"/>
    </source>
</evidence>
<dbReference type="Gene3D" id="1.10.10.60">
    <property type="entry name" value="Homeodomain-like"/>
    <property type="match status" value="1"/>
</dbReference>
<evidence type="ECO:0000256" key="3">
    <source>
        <dbReference type="ARBA" id="ARBA00023163"/>
    </source>
</evidence>
<protein>
    <submittedName>
        <fullName evidence="7">Transcriptional regulator protein</fullName>
    </submittedName>
</protein>
<dbReference type="Pfam" id="PF00440">
    <property type="entry name" value="TetR_N"/>
    <property type="match status" value="1"/>
</dbReference>
<organism evidence="7 8">
    <name type="scientific">Rhizobium rhizogenes (strain K84 / ATCC BAA-868)</name>
    <name type="common">Agrobacterium radiobacter</name>
    <dbReference type="NCBI Taxonomy" id="311403"/>
    <lineage>
        <taxon>Bacteria</taxon>
        <taxon>Pseudomonadati</taxon>
        <taxon>Pseudomonadota</taxon>
        <taxon>Alphaproteobacteria</taxon>
        <taxon>Hyphomicrobiales</taxon>
        <taxon>Rhizobiaceae</taxon>
        <taxon>Rhizobium/Agrobacterium group</taxon>
        <taxon>Rhizobium</taxon>
    </lineage>
</organism>
<dbReference type="EMBL" id="CP000629">
    <property type="protein sequence ID" value="ACM28742.1"/>
    <property type="molecule type" value="Genomic_DNA"/>
</dbReference>
<dbReference type="Pfam" id="PF16925">
    <property type="entry name" value="TetR_C_13"/>
    <property type="match status" value="1"/>
</dbReference>
<dbReference type="AlphaFoldDB" id="B9JM28"/>
<dbReference type="InterPro" id="IPR001647">
    <property type="entry name" value="HTH_TetR"/>
</dbReference>
<dbReference type="GO" id="GO:0003677">
    <property type="term" value="F:DNA binding"/>
    <property type="evidence" value="ECO:0007669"/>
    <property type="project" value="UniProtKB-UniRule"/>
</dbReference>
<evidence type="ECO:0000256" key="2">
    <source>
        <dbReference type="ARBA" id="ARBA00023125"/>
    </source>
</evidence>
<dbReference type="SUPFAM" id="SSF46689">
    <property type="entry name" value="Homeodomain-like"/>
    <property type="match status" value="1"/>
</dbReference>
<feature type="compositionally biased region" description="Basic and acidic residues" evidence="5">
    <location>
        <begin position="65"/>
        <end position="75"/>
    </location>
</feature>
<dbReference type="PANTHER" id="PTHR47506">
    <property type="entry name" value="TRANSCRIPTIONAL REGULATORY PROTEIN"/>
    <property type="match status" value="1"/>
</dbReference>
<dbReference type="InterPro" id="IPR009057">
    <property type="entry name" value="Homeodomain-like_sf"/>
</dbReference>